<evidence type="ECO:0000313" key="2">
    <source>
        <dbReference type="Proteomes" id="UP000762703"/>
    </source>
</evidence>
<dbReference type="Proteomes" id="UP000762703">
    <property type="component" value="Unassembled WGS sequence"/>
</dbReference>
<dbReference type="RefSeq" id="WP_303736997.1">
    <property type="nucleotide sequence ID" value="NZ_SUTE01000047.1"/>
</dbReference>
<name>A0A8T3VC73_9EURY</name>
<reference evidence="1" key="1">
    <citation type="submission" date="2019-04" db="EMBL/GenBank/DDBJ databases">
        <title>Evolution of Biomass-Degrading Anaerobic Consortia Revealed by Metagenomics.</title>
        <authorList>
            <person name="Peng X."/>
        </authorList>
    </citation>
    <scope>NUCLEOTIDE SEQUENCE</scope>
    <source>
        <strain evidence="1">SIG12</strain>
    </source>
</reference>
<gene>
    <name evidence="1" type="ORF">E7Z73_06360</name>
</gene>
<evidence type="ECO:0000313" key="1">
    <source>
        <dbReference type="EMBL" id="MBE6505347.1"/>
    </source>
</evidence>
<comment type="caution">
    <text evidence="1">The sequence shown here is derived from an EMBL/GenBank/DDBJ whole genome shotgun (WGS) entry which is preliminary data.</text>
</comment>
<protein>
    <recommendedName>
        <fullName evidence="3">Adhesin-like protein</fullName>
    </recommendedName>
</protein>
<dbReference type="InterPro" id="IPR013783">
    <property type="entry name" value="Ig-like_fold"/>
</dbReference>
<organism evidence="1 2">
    <name type="scientific">Methanobrevibacter millerae</name>
    <dbReference type="NCBI Taxonomy" id="230361"/>
    <lineage>
        <taxon>Archaea</taxon>
        <taxon>Methanobacteriati</taxon>
        <taxon>Methanobacteriota</taxon>
        <taxon>Methanomada group</taxon>
        <taxon>Methanobacteria</taxon>
        <taxon>Methanobacteriales</taxon>
        <taxon>Methanobacteriaceae</taxon>
        <taxon>Methanobrevibacter</taxon>
    </lineage>
</organism>
<sequence length="214" mass="23387">MNYTRTSNENGTAKMAINLNPGNYTIKTTFNGTTVENTITVLPTLIADNLVKYFRNASQFYISLIDVAGKLVPNATITMNINGVFYNRTTNENSTAKLNINLEPGEYILTAIDPLTGLMMSYNITVLPVLTASDMDMTYLDGSTFNVNLVDGEGKPLSGASIEMNINGVFYYRSTNTSGIAKLNIRLMPGEYIITCAYQGAVISNKITIVAKED</sequence>
<dbReference type="Gene3D" id="2.60.40.10">
    <property type="entry name" value="Immunoglobulins"/>
    <property type="match status" value="1"/>
</dbReference>
<evidence type="ECO:0008006" key="3">
    <source>
        <dbReference type="Google" id="ProtNLM"/>
    </source>
</evidence>
<dbReference type="AlphaFoldDB" id="A0A8T3VC73"/>
<proteinExistence type="predicted"/>
<accession>A0A8T3VC73</accession>
<dbReference type="EMBL" id="SUTE01000047">
    <property type="protein sequence ID" value="MBE6505347.1"/>
    <property type="molecule type" value="Genomic_DNA"/>
</dbReference>